<evidence type="ECO:0000313" key="4">
    <source>
        <dbReference type="Proteomes" id="UP000094526"/>
    </source>
</evidence>
<dbReference type="GO" id="GO:0005856">
    <property type="term" value="C:cytoskeleton"/>
    <property type="evidence" value="ECO:0007669"/>
    <property type="project" value="TreeGrafter"/>
</dbReference>
<dbReference type="Proteomes" id="UP000094526">
    <property type="component" value="Unassembled WGS sequence"/>
</dbReference>
<name>A0A1C1CUG5_9EURO</name>
<feature type="region of interest" description="Disordered" evidence="1">
    <location>
        <begin position="454"/>
        <end position="494"/>
    </location>
</feature>
<dbReference type="PANTHER" id="PTHR47357:SF1">
    <property type="entry name" value="SPINDLE POLE BODY COMPONENT 110"/>
    <property type="match status" value="1"/>
</dbReference>
<dbReference type="STRING" id="86049.A0A1C1CUG5"/>
<feature type="compositionally biased region" description="Basic and acidic residues" evidence="1">
    <location>
        <begin position="78"/>
        <end position="89"/>
    </location>
</feature>
<feature type="region of interest" description="Disordered" evidence="1">
    <location>
        <begin position="510"/>
        <end position="534"/>
    </location>
</feature>
<feature type="compositionally biased region" description="Low complexity" evidence="1">
    <location>
        <begin position="479"/>
        <end position="494"/>
    </location>
</feature>
<proteinExistence type="predicted"/>
<dbReference type="VEuPathDB" id="FungiDB:G647_06011"/>
<dbReference type="PANTHER" id="PTHR47357">
    <property type="entry name" value="COP1-INTERACTIVE PROTEIN 1"/>
    <property type="match status" value="1"/>
</dbReference>
<keyword evidence="2" id="KW-0812">Transmembrane</keyword>
<feature type="transmembrane region" description="Helical" evidence="2">
    <location>
        <begin position="20"/>
        <end position="46"/>
    </location>
</feature>
<reference evidence="4" key="1">
    <citation type="submission" date="2015-07" db="EMBL/GenBank/DDBJ databases">
        <authorList>
            <person name="Teixeira M.M."/>
            <person name="Souza R.C."/>
            <person name="Almeida L.G."/>
            <person name="Vicente V.A."/>
            <person name="de Hoog S."/>
            <person name="Bocca A.L."/>
            <person name="de Almeida S.R."/>
            <person name="Vasconcelos A.T."/>
            <person name="Felipe M.S."/>
        </authorList>
    </citation>
    <scope>NUCLEOTIDE SEQUENCE [LARGE SCALE GENOMIC DNA]</scope>
    <source>
        <strain evidence="4">KSF</strain>
    </source>
</reference>
<dbReference type="EMBL" id="LGRB01000009">
    <property type="protein sequence ID" value="OCT52137.1"/>
    <property type="molecule type" value="Genomic_DNA"/>
</dbReference>
<protein>
    <submittedName>
        <fullName evidence="3">Uncharacterized protein</fullName>
    </submittedName>
</protein>
<feature type="compositionally biased region" description="Basic and acidic residues" evidence="1">
    <location>
        <begin position="226"/>
        <end position="271"/>
    </location>
</feature>
<evidence type="ECO:0000256" key="2">
    <source>
        <dbReference type="SAM" id="Phobius"/>
    </source>
</evidence>
<feature type="region of interest" description="Disordered" evidence="1">
    <location>
        <begin position="379"/>
        <end position="399"/>
    </location>
</feature>
<accession>A0A1C1CUG5</accession>
<sequence>MPFCFLLMVNVLFSLLGLSMVMGLVCLGIALAVLVCGIYAVAYAMVPATRLAGRMGAQVVNYVREGVEGARKCWEEEEAAARRQKDDHTSTSLARRTPQTPDQPIAQPNHFSVPYSNNTSVLTGPSPYSCSGPTITTRIISVDHFRRLVHLESEHSTIFHKLHNVPGSSVLLKIESLLRELQNPSRLIGSRRPDECDKCNSKDTDTKAKALESALAEKQQLQTKVQELESRLRSQNETHDSAEKQQLKTKVQELESKLRSQNETHDSVEKQHLQARVQELKSNLRSQHEKHEEEVKNLRLEAQANAKLVETKTQELEQVQACLSQTQQDPSNETAITSQLQESVKQQLAGAAEKEVAIRAEYQAHIDLLMTAGREIEANAEASRGQHQAEVERLTAGGRQVEAEAENLRGMLQTEKSAHAASKVQLDAVRTQLAQATQALLAERQSARLNDGAMAVDEPGHLPCNPSGLAPSSATGFNPPASTVPTSTSAPATSCGDLEALRELRAAASNWHNQQQRARAGAMQSSAQPPVQTATSRATQPAAYVTSDGISSHANLASIVAEESTAPAGSQCSEVPSLHIAVYTAAPTPTATTATLPQYLPSPRSLIPTRPIYTRSTSHPATPAHYDGSERDPLRRQMMAVVMKAPPPQGESDSDSEADFEDVNLEPAALGDNGMKAAVVNQPVEDGLGTQHVMGAREWIELKGRGSSKTLELEARRKVDEIEDQKWKEEQAQLQREREQRGEILEV</sequence>
<keyword evidence="2" id="KW-0472">Membrane</keyword>
<feature type="region of interest" description="Disordered" evidence="1">
    <location>
        <begin position="78"/>
        <end position="110"/>
    </location>
</feature>
<dbReference type="VEuPathDB" id="FungiDB:CLCR_08102"/>
<organism evidence="3 4">
    <name type="scientific">Cladophialophora carrionii</name>
    <dbReference type="NCBI Taxonomy" id="86049"/>
    <lineage>
        <taxon>Eukaryota</taxon>
        <taxon>Fungi</taxon>
        <taxon>Dikarya</taxon>
        <taxon>Ascomycota</taxon>
        <taxon>Pezizomycotina</taxon>
        <taxon>Eurotiomycetes</taxon>
        <taxon>Chaetothyriomycetidae</taxon>
        <taxon>Chaetothyriales</taxon>
        <taxon>Herpotrichiellaceae</taxon>
        <taxon>Cladophialophora</taxon>
    </lineage>
</organism>
<comment type="caution">
    <text evidence="3">The sequence shown here is derived from an EMBL/GenBank/DDBJ whole genome shotgun (WGS) entry which is preliminary data.</text>
</comment>
<evidence type="ECO:0000256" key="1">
    <source>
        <dbReference type="SAM" id="MobiDB-lite"/>
    </source>
</evidence>
<evidence type="ECO:0000313" key="3">
    <source>
        <dbReference type="EMBL" id="OCT52137.1"/>
    </source>
</evidence>
<keyword evidence="4" id="KW-1185">Reference proteome</keyword>
<feature type="compositionally biased region" description="Polar residues" evidence="1">
    <location>
        <begin position="90"/>
        <end position="102"/>
    </location>
</feature>
<gene>
    <name evidence="3" type="ORF">CLCR_08102</name>
</gene>
<dbReference type="AlphaFoldDB" id="A0A1C1CUG5"/>
<dbReference type="GO" id="GO:0005200">
    <property type="term" value="F:structural constituent of cytoskeleton"/>
    <property type="evidence" value="ECO:0007669"/>
    <property type="project" value="TreeGrafter"/>
</dbReference>
<feature type="region of interest" description="Disordered" evidence="1">
    <location>
        <begin position="225"/>
        <end position="271"/>
    </location>
</feature>
<keyword evidence="2" id="KW-1133">Transmembrane helix</keyword>
<dbReference type="OrthoDB" id="10530734at2759"/>